<keyword evidence="15" id="KW-0624">Polysaccharide degradation</keyword>
<keyword evidence="10 20" id="KW-0378">Hydrolase</keyword>
<proteinExistence type="inferred from homology"/>
<reference evidence="21 22" key="1">
    <citation type="journal article" date="2018" name="Gigascience">
        <title>Genomes of trombidid mites reveal novel predicted allergens and laterally-transferred genes associated with secondary metabolism.</title>
        <authorList>
            <person name="Dong X."/>
            <person name="Chaisiri K."/>
            <person name="Xia D."/>
            <person name="Armstrong S.D."/>
            <person name="Fang Y."/>
            <person name="Donnelly M.J."/>
            <person name="Kadowaki T."/>
            <person name="McGarry J.W."/>
            <person name="Darby A.C."/>
            <person name="Makepeace B.L."/>
        </authorList>
    </citation>
    <scope>NUCLEOTIDE SEQUENCE [LARGE SCALE GENOMIC DNA]</scope>
    <source>
        <strain evidence="21">UoL-WK</strain>
    </source>
</reference>
<dbReference type="PANTHER" id="PTHR16631">
    <property type="entry name" value="GLUCAN 1,3-BETA-GLUCOSIDASE"/>
    <property type="match status" value="1"/>
</dbReference>
<dbReference type="SUPFAM" id="SSF51445">
    <property type="entry name" value="(Trans)glycosidases"/>
    <property type="match status" value="1"/>
</dbReference>
<accession>A0A443QD71</accession>
<evidence type="ECO:0000256" key="7">
    <source>
        <dbReference type="ARBA" id="ARBA00022512"/>
    </source>
</evidence>
<gene>
    <name evidence="21" type="ORF">B4U79_16792</name>
</gene>
<dbReference type="Pfam" id="PF00332">
    <property type="entry name" value="Glyco_hydro_17"/>
    <property type="match status" value="1"/>
</dbReference>
<evidence type="ECO:0000256" key="19">
    <source>
        <dbReference type="RuleBase" id="RU004335"/>
    </source>
</evidence>
<evidence type="ECO:0000256" key="2">
    <source>
        <dbReference type="ARBA" id="ARBA00004191"/>
    </source>
</evidence>
<evidence type="ECO:0000256" key="8">
    <source>
        <dbReference type="ARBA" id="ARBA00022525"/>
    </source>
</evidence>
<dbReference type="InterPro" id="IPR000490">
    <property type="entry name" value="Glyco_hydro_17"/>
</dbReference>
<evidence type="ECO:0000256" key="14">
    <source>
        <dbReference type="ARBA" id="ARBA00023316"/>
    </source>
</evidence>
<name>A0A443QD71_9ACAR</name>
<comment type="function">
    <text evidence="16">Glucanases play a role in cell expansion during growth, in cell-cell fusion during mating, and in spore release during sporulation. This enzyme may be involved in beta-glucan degradation. Active on laminarin and lichenan.</text>
</comment>
<dbReference type="EC" id="3.2.1.39" evidence="5"/>
<comment type="caution">
    <text evidence="21">The sequence shown here is derived from an EMBL/GenBank/DDBJ whole genome shotgun (WGS) entry which is preliminary data.</text>
</comment>
<evidence type="ECO:0000256" key="16">
    <source>
        <dbReference type="ARBA" id="ARBA00037649"/>
    </source>
</evidence>
<keyword evidence="12" id="KW-0325">Glycoprotein</keyword>
<protein>
    <recommendedName>
        <fullName evidence="5">glucan endo-1,3-beta-D-glucosidase</fullName>
        <ecNumber evidence="5">3.2.1.39</ecNumber>
    </recommendedName>
    <alternativeName>
        <fullName evidence="18">Endo-1,3-beta-glucanase btgC</fullName>
    </alternativeName>
    <alternativeName>
        <fullName evidence="17">Laminarinase btgC</fullName>
    </alternativeName>
</protein>
<keyword evidence="7" id="KW-0134">Cell wall</keyword>
<dbReference type="InterPro" id="IPR050732">
    <property type="entry name" value="Beta-glucan_modifiers"/>
</dbReference>
<evidence type="ECO:0000256" key="18">
    <source>
        <dbReference type="ARBA" id="ARBA00043078"/>
    </source>
</evidence>
<dbReference type="PROSITE" id="PS00587">
    <property type="entry name" value="GLYCOSYL_HYDROL_F17"/>
    <property type="match status" value="1"/>
</dbReference>
<evidence type="ECO:0000256" key="20">
    <source>
        <dbReference type="RuleBase" id="RU004336"/>
    </source>
</evidence>
<dbReference type="EMBL" id="NCKU01010138">
    <property type="protein sequence ID" value="RWS00948.1"/>
    <property type="molecule type" value="Genomic_DNA"/>
</dbReference>
<evidence type="ECO:0000256" key="9">
    <source>
        <dbReference type="ARBA" id="ARBA00022729"/>
    </source>
</evidence>
<dbReference type="GO" id="GO:0000272">
    <property type="term" value="P:polysaccharide catabolic process"/>
    <property type="evidence" value="ECO:0007669"/>
    <property type="project" value="UniProtKB-KW"/>
</dbReference>
<dbReference type="PANTHER" id="PTHR16631:SF17">
    <property type="entry name" value="GLUCAN ENDO-1,3-BETA-GLUCOSIDASE BTGC"/>
    <property type="match status" value="1"/>
</dbReference>
<evidence type="ECO:0000256" key="4">
    <source>
        <dbReference type="ARBA" id="ARBA00008773"/>
    </source>
</evidence>
<keyword evidence="14" id="KW-0961">Cell wall biogenesis/degradation</keyword>
<dbReference type="GO" id="GO:0005886">
    <property type="term" value="C:plasma membrane"/>
    <property type="evidence" value="ECO:0007669"/>
    <property type="project" value="UniProtKB-SubCell"/>
</dbReference>
<dbReference type="Proteomes" id="UP000285301">
    <property type="component" value="Unassembled WGS sequence"/>
</dbReference>
<dbReference type="Gene3D" id="3.20.20.80">
    <property type="entry name" value="Glycosidases"/>
    <property type="match status" value="1"/>
</dbReference>
<evidence type="ECO:0000256" key="3">
    <source>
        <dbReference type="ARBA" id="ARBA00004236"/>
    </source>
</evidence>
<keyword evidence="9" id="KW-0732">Signal</keyword>
<evidence type="ECO:0000256" key="15">
    <source>
        <dbReference type="ARBA" id="ARBA00023326"/>
    </source>
</evidence>
<evidence type="ECO:0000256" key="17">
    <source>
        <dbReference type="ARBA" id="ARBA00042373"/>
    </source>
</evidence>
<comment type="similarity">
    <text evidence="4 19">Belongs to the glycosyl hydrolase 17 family.</text>
</comment>
<keyword evidence="13" id="KW-0119">Carbohydrate metabolism</keyword>
<evidence type="ECO:0000313" key="21">
    <source>
        <dbReference type="EMBL" id="RWS00948.1"/>
    </source>
</evidence>
<keyword evidence="8" id="KW-0964">Secreted</keyword>
<keyword evidence="22" id="KW-1185">Reference proteome</keyword>
<sequence>MHCATCECFDRNFVGVAFSPYTKQKEVNGRFPSYDSYDIKDVKRQLLAISTKFNRISTYGMGTNYFNHRDDWDKADSICLIAKAAAQLNAEYGQKLFTFSQGVYQQPDSELQRIEIKRAFSAANYANKLFPGTVESIIFTNEYFVENSMGGRVFEMIKSNKALAQQLGLAIGTRTHIGYHIFDPKSPSYDSLKDIVEISDIIMCNINPASYYANFDINYAVYELSCFYYGLKNRFTMINPQIKVVIGESGWPSQGISPNGRPASVSNLVYYWKSLGNWASLYKVPLYFFEAMDEPWKEDFDKSQAHLGWWVRDGDNFIEKAHSSLL</sequence>
<evidence type="ECO:0000256" key="13">
    <source>
        <dbReference type="ARBA" id="ARBA00023277"/>
    </source>
</evidence>
<keyword evidence="6" id="KW-1003">Cell membrane</keyword>
<evidence type="ECO:0000256" key="12">
    <source>
        <dbReference type="ARBA" id="ARBA00023180"/>
    </source>
</evidence>
<dbReference type="GO" id="GO:0071555">
    <property type="term" value="P:cell wall organization"/>
    <property type="evidence" value="ECO:0007669"/>
    <property type="project" value="UniProtKB-KW"/>
</dbReference>
<evidence type="ECO:0000256" key="5">
    <source>
        <dbReference type="ARBA" id="ARBA00012780"/>
    </source>
</evidence>
<dbReference type="AlphaFoldDB" id="A0A443QD71"/>
<evidence type="ECO:0000256" key="6">
    <source>
        <dbReference type="ARBA" id="ARBA00022475"/>
    </source>
</evidence>
<comment type="catalytic activity">
    <reaction evidence="1">
        <text>Hydrolysis of (1-&gt;3)-beta-D-glucosidic linkages in (1-&gt;3)-beta-D-glucans.</text>
        <dbReference type="EC" id="3.2.1.39"/>
    </reaction>
</comment>
<evidence type="ECO:0000256" key="1">
    <source>
        <dbReference type="ARBA" id="ARBA00000382"/>
    </source>
</evidence>
<dbReference type="GO" id="GO:0042973">
    <property type="term" value="F:glucan endo-1,3-beta-D-glucosidase activity"/>
    <property type="evidence" value="ECO:0007669"/>
    <property type="project" value="UniProtKB-EC"/>
</dbReference>
<dbReference type="OrthoDB" id="7769663at2759"/>
<comment type="subcellular location">
    <subcellularLocation>
        <location evidence="3">Cell membrane</location>
    </subcellularLocation>
    <subcellularLocation>
        <location evidence="2">Secreted</location>
        <location evidence="2">Cell wall</location>
    </subcellularLocation>
</comment>
<dbReference type="InterPro" id="IPR017853">
    <property type="entry name" value="GH"/>
</dbReference>
<evidence type="ECO:0000313" key="22">
    <source>
        <dbReference type="Proteomes" id="UP000285301"/>
    </source>
</evidence>
<evidence type="ECO:0000256" key="10">
    <source>
        <dbReference type="ARBA" id="ARBA00022801"/>
    </source>
</evidence>
<keyword evidence="11" id="KW-0472">Membrane</keyword>
<keyword evidence="20" id="KW-0326">Glycosidase</keyword>
<evidence type="ECO:0000256" key="11">
    <source>
        <dbReference type="ARBA" id="ARBA00023136"/>
    </source>
</evidence>
<organism evidence="21 22">
    <name type="scientific">Dinothrombium tinctorium</name>
    <dbReference type="NCBI Taxonomy" id="1965070"/>
    <lineage>
        <taxon>Eukaryota</taxon>
        <taxon>Metazoa</taxon>
        <taxon>Ecdysozoa</taxon>
        <taxon>Arthropoda</taxon>
        <taxon>Chelicerata</taxon>
        <taxon>Arachnida</taxon>
        <taxon>Acari</taxon>
        <taxon>Acariformes</taxon>
        <taxon>Trombidiformes</taxon>
        <taxon>Prostigmata</taxon>
        <taxon>Anystina</taxon>
        <taxon>Parasitengona</taxon>
        <taxon>Trombidioidea</taxon>
        <taxon>Trombidiidae</taxon>
        <taxon>Dinothrombium</taxon>
    </lineage>
</organism>